<dbReference type="Pfam" id="PF11716">
    <property type="entry name" value="MDMPI_N"/>
    <property type="match status" value="1"/>
</dbReference>
<organism evidence="2 4">
    <name type="scientific">Candidatus Chlorohelix allophototropha</name>
    <dbReference type="NCBI Taxonomy" id="3003348"/>
    <lineage>
        <taxon>Bacteria</taxon>
        <taxon>Bacillati</taxon>
        <taxon>Chloroflexota</taxon>
        <taxon>Chloroflexia</taxon>
        <taxon>Candidatus Chloroheliales</taxon>
        <taxon>Candidatus Chloroheliaceae</taxon>
        <taxon>Candidatus Chlorohelix</taxon>
    </lineage>
</organism>
<dbReference type="InterPro" id="IPR034660">
    <property type="entry name" value="DinB/YfiT-like"/>
</dbReference>
<evidence type="ECO:0000313" key="5">
    <source>
        <dbReference type="Proteomes" id="UP001431572"/>
    </source>
</evidence>
<dbReference type="Proteomes" id="UP001431572">
    <property type="component" value="Chromosome 2"/>
</dbReference>
<name>A0A8T7MAH6_9CHLR</name>
<dbReference type="Proteomes" id="UP000521676">
    <property type="component" value="Unassembled WGS sequence"/>
</dbReference>
<dbReference type="EMBL" id="CP128400">
    <property type="protein sequence ID" value="WJW68969.1"/>
    <property type="molecule type" value="Genomic_DNA"/>
</dbReference>
<evidence type="ECO:0000313" key="3">
    <source>
        <dbReference type="EMBL" id="WJW68969.1"/>
    </source>
</evidence>
<dbReference type="AlphaFoldDB" id="A0A8T7MAH6"/>
<dbReference type="GO" id="GO:0046872">
    <property type="term" value="F:metal ion binding"/>
    <property type="evidence" value="ECO:0007669"/>
    <property type="project" value="InterPro"/>
</dbReference>
<dbReference type="Gene3D" id="1.20.120.450">
    <property type="entry name" value="dinb family like domain"/>
    <property type="match status" value="1"/>
</dbReference>
<accession>A0A8T7MAH6</accession>
<sequence>MIHFAKIKEALYGQTVRTIALIEELKETDWQLQSRLPGWDVQLLVAHILRALTLFNEYLEGPPPETPPNKDRLTYFHFEGAEMAGSVTHRSLKLAEAITPADTVGLFLNNLDICMEKLESVNAALPMRCIFGTITVSEYAATRVFEIGVHTLDLQASLGLPLELDPVAQEIIVQILQLLLDKPRPPELVNDIDFIEAATGRNPFPGLKLSAFSS</sequence>
<feature type="domain" description="Mycothiol-dependent maleylpyruvate isomerase metal-binding" evidence="1">
    <location>
        <begin position="16"/>
        <end position="155"/>
    </location>
</feature>
<reference evidence="2 4" key="1">
    <citation type="submission" date="2020-06" db="EMBL/GenBank/DDBJ databases">
        <title>Anoxygenic phototrophic Chloroflexota member uses a Type I reaction center.</title>
        <authorList>
            <person name="Tsuji J.M."/>
            <person name="Shaw N.A."/>
            <person name="Nagashima S."/>
            <person name="Venkiteswaran J."/>
            <person name="Schiff S.L."/>
            <person name="Hanada S."/>
            <person name="Tank M."/>
            <person name="Neufeld J.D."/>
        </authorList>
    </citation>
    <scope>NUCLEOTIDE SEQUENCE [LARGE SCALE GENOMIC DNA]</scope>
    <source>
        <strain evidence="2">L227-S17</strain>
    </source>
</reference>
<evidence type="ECO:0000313" key="2">
    <source>
        <dbReference type="EMBL" id="NWJ49041.1"/>
    </source>
</evidence>
<keyword evidence="5" id="KW-1185">Reference proteome</keyword>
<dbReference type="EMBL" id="JACATZ010000003">
    <property type="protein sequence ID" value="NWJ49041.1"/>
    <property type="molecule type" value="Genomic_DNA"/>
</dbReference>
<dbReference type="SUPFAM" id="SSF109854">
    <property type="entry name" value="DinB/YfiT-like putative metalloenzymes"/>
    <property type="match status" value="1"/>
</dbReference>
<reference evidence="3" key="2">
    <citation type="journal article" date="2024" name="Nature">
        <title>Anoxygenic phototroph of the Chloroflexota uses a type I reaction centre.</title>
        <authorList>
            <person name="Tsuji J.M."/>
            <person name="Shaw N.A."/>
            <person name="Nagashima S."/>
            <person name="Venkiteswaran J.J."/>
            <person name="Schiff S.L."/>
            <person name="Watanabe T."/>
            <person name="Fukui M."/>
            <person name="Hanada S."/>
            <person name="Tank M."/>
            <person name="Neufeld J.D."/>
        </authorList>
    </citation>
    <scope>NUCLEOTIDE SEQUENCE</scope>
    <source>
        <strain evidence="3">L227-S17</strain>
    </source>
</reference>
<keyword evidence="2" id="KW-0413">Isomerase</keyword>
<gene>
    <name evidence="2" type="ORF">HXX08_24555</name>
    <name evidence="3" type="ORF">OZ401_004596</name>
</gene>
<evidence type="ECO:0000313" key="4">
    <source>
        <dbReference type="Proteomes" id="UP000521676"/>
    </source>
</evidence>
<proteinExistence type="predicted"/>
<protein>
    <submittedName>
        <fullName evidence="2">Maleylpyruvate isomerase N-terminal domain-containing protein</fullName>
    </submittedName>
</protein>
<evidence type="ECO:0000259" key="1">
    <source>
        <dbReference type="Pfam" id="PF11716"/>
    </source>
</evidence>
<dbReference type="InterPro" id="IPR024344">
    <property type="entry name" value="MDMPI_metal-binding"/>
</dbReference>
<dbReference type="GO" id="GO:0016853">
    <property type="term" value="F:isomerase activity"/>
    <property type="evidence" value="ECO:0007669"/>
    <property type="project" value="UniProtKB-KW"/>
</dbReference>
<dbReference type="RefSeq" id="WP_341470873.1">
    <property type="nucleotide sequence ID" value="NZ_CP128400.1"/>
</dbReference>